<protein>
    <submittedName>
        <fullName evidence="2">Uncharacterized protein</fullName>
    </submittedName>
</protein>
<dbReference type="OrthoDB" id="2660672at2759"/>
<reference evidence="2" key="1">
    <citation type="journal article" date="2020" name="New Phytol.">
        <title>Comparative genomics reveals dynamic genome evolution in host specialist ectomycorrhizal fungi.</title>
        <authorList>
            <person name="Lofgren L.A."/>
            <person name="Nguyen N.H."/>
            <person name="Vilgalys R."/>
            <person name="Ruytinx J."/>
            <person name="Liao H.L."/>
            <person name="Branco S."/>
            <person name="Kuo A."/>
            <person name="LaButti K."/>
            <person name="Lipzen A."/>
            <person name="Andreopoulos W."/>
            <person name="Pangilinan J."/>
            <person name="Riley R."/>
            <person name="Hundley H."/>
            <person name="Na H."/>
            <person name="Barry K."/>
            <person name="Grigoriev I.V."/>
            <person name="Stajich J.E."/>
            <person name="Kennedy P.G."/>
        </authorList>
    </citation>
    <scope>NUCLEOTIDE SEQUENCE</scope>
    <source>
        <strain evidence="2">S12</strain>
    </source>
</reference>
<feature type="region of interest" description="Disordered" evidence="1">
    <location>
        <begin position="73"/>
        <end position="106"/>
    </location>
</feature>
<feature type="compositionally biased region" description="Polar residues" evidence="1">
    <location>
        <begin position="75"/>
        <end position="87"/>
    </location>
</feature>
<dbReference type="EMBL" id="JABBWE010000092">
    <property type="protein sequence ID" value="KAG1786432.1"/>
    <property type="molecule type" value="Genomic_DNA"/>
</dbReference>
<organism evidence="2 3">
    <name type="scientific">Suillus plorans</name>
    <dbReference type="NCBI Taxonomy" id="116603"/>
    <lineage>
        <taxon>Eukaryota</taxon>
        <taxon>Fungi</taxon>
        <taxon>Dikarya</taxon>
        <taxon>Basidiomycota</taxon>
        <taxon>Agaricomycotina</taxon>
        <taxon>Agaricomycetes</taxon>
        <taxon>Agaricomycetidae</taxon>
        <taxon>Boletales</taxon>
        <taxon>Suillineae</taxon>
        <taxon>Suillaceae</taxon>
        <taxon>Suillus</taxon>
    </lineage>
</organism>
<dbReference type="GeneID" id="64594560"/>
<dbReference type="Proteomes" id="UP000719766">
    <property type="component" value="Unassembled WGS sequence"/>
</dbReference>
<evidence type="ECO:0000313" key="3">
    <source>
        <dbReference type="Proteomes" id="UP000719766"/>
    </source>
</evidence>
<accession>A0A9P7DAQ8</accession>
<keyword evidence="3" id="KW-1185">Reference proteome</keyword>
<proteinExistence type="predicted"/>
<gene>
    <name evidence="2" type="ORF">HD556DRAFT_1313453</name>
</gene>
<dbReference type="AlphaFoldDB" id="A0A9P7DAQ8"/>
<comment type="caution">
    <text evidence="2">The sequence shown here is derived from an EMBL/GenBank/DDBJ whole genome shotgun (WGS) entry which is preliminary data.</text>
</comment>
<evidence type="ECO:0000313" key="2">
    <source>
        <dbReference type="EMBL" id="KAG1786432.1"/>
    </source>
</evidence>
<sequence length="106" mass="12287">MHYHSNHTLRISINLRHFCDRVVKDPPKTCKATARAYLPLSRVRQAMRKCAKRITKKISKLFKRSRNHIPEIQNVDLQDVSSNQNIERGSGHVTSAPFDRRQASHS</sequence>
<name>A0A9P7DAQ8_9AGAM</name>
<dbReference type="RefSeq" id="XP_041153873.1">
    <property type="nucleotide sequence ID" value="XM_041300796.1"/>
</dbReference>
<evidence type="ECO:0000256" key="1">
    <source>
        <dbReference type="SAM" id="MobiDB-lite"/>
    </source>
</evidence>